<dbReference type="Proteomes" id="UP001501326">
    <property type="component" value="Unassembled WGS sequence"/>
</dbReference>
<dbReference type="EMBL" id="BAAARN010000001">
    <property type="protein sequence ID" value="GAA2735710.1"/>
    <property type="molecule type" value="Genomic_DNA"/>
</dbReference>
<gene>
    <name evidence="9" type="primary">flgK</name>
    <name evidence="9" type="ORF">GCM10009867_18690</name>
</gene>
<organism evidence="9 10">
    <name type="scientific">Pedococcus aerophilus</name>
    <dbReference type="NCBI Taxonomy" id="436356"/>
    <lineage>
        <taxon>Bacteria</taxon>
        <taxon>Bacillati</taxon>
        <taxon>Actinomycetota</taxon>
        <taxon>Actinomycetes</taxon>
        <taxon>Micrococcales</taxon>
        <taxon>Intrasporangiaceae</taxon>
        <taxon>Pedococcus</taxon>
    </lineage>
</organism>
<dbReference type="PANTHER" id="PTHR30033:SF1">
    <property type="entry name" value="FLAGELLAR HOOK-ASSOCIATED PROTEIN 1"/>
    <property type="match status" value="1"/>
</dbReference>
<comment type="subcellular location">
    <subcellularLocation>
        <location evidence="1">Bacterial flagellum</location>
    </subcellularLocation>
    <subcellularLocation>
        <location evidence="2">Secreted</location>
    </subcellularLocation>
</comment>
<keyword evidence="9" id="KW-0969">Cilium</keyword>
<keyword evidence="6" id="KW-0975">Bacterial flagellum</keyword>
<feature type="domain" description="Flagellar hook-associated protein FlgK helical" evidence="8">
    <location>
        <begin position="100"/>
        <end position="329"/>
    </location>
</feature>
<keyword evidence="10" id="KW-1185">Reference proteome</keyword>
<sequence>MSGFSSLGLGARALQAAQRGLELSGQNISNINTPGYSRQRLDQVAAGGSAVPAMWSQSQAYGDGVLVRGTERIRDEFLEARAQQVRGSASTLTSAAATLRSVEGIFGEPSDTGLQAQMASFWSSWSDVANDPTSTAPRTQLLEESAQLAASFQRTSQQLGQQWSGTREALVATVSEVNRTATDVARLNDAIRSAKVSGASTSELSDQRDQLVLQLGESVGAVGRLNDDGTVTVTVGGTQLVSGSRTSELRVGGPTVPGGSAPVTVTWASSGTPASVSGGEVHGMTTALNTTIPGYTASLDAIAAKLASTVNAQQAAGYDRTGAAGKPFFSGTTAATLAVSLTGTNGIAASKSPPPAYDGDNASAMAAHLTDKAGPDASYRNLIVELGVQSQSASRQADVQGVMLRQVDSARLGVSSVSLDEEMTNLMSYQHAYEAAARFVSVIDSTMDSLMNMAR</sequence>
<evidence type="ECO:0000256" key="3">
    <source>
        <dbReference type="ARBA" id="ARBA00009677"/>
    </source>
</evidence>
<evidence type="ECO:0000313" key="9">
    <source>
        <dbReference type="EMBL" id="GAA2735710.1"/>
    </source>
</evidence>
<name>A0ABN3UN99_9MICO</name>
<reference evidence="9 10" key="1">
    <citation type="journal article" date="2019" name="Int. J. Syst. Evol. Microbiol.">
        <title>The Global Catalogue of Microorganisms (GCM) 10K type strain sequencing project: providing services to taxonomists for standard genome sequencing and annotation.</title>
        <authorList>
            <consortium name="The Broad Institute Genomics Platform"/>
            <consortium name="The Broad Institute Genome Sequencing Center for Infectious Disease"/>
            <person name="Wu L."/>
            <person name="Ma J."/>
        </authorList>
    </citation>
    <scope>NUCLEOTIDE SEQUENCE [LARGE SCALE GENOMIC DNA]</scope>
    <source>
        <strain evidence="9 10">JCM 16378</strain>
    </source>
</reference>
<dbReference type="InterPro" id="IPR002371">
    <property type="entry name" value="FlgK"/>
</dbReference>
<keyword evidence="5" id="KW-0964">Secreted</keyword>
<evidence type="ECO:0000256" key="6">
    <source>
        <dbReference type="ARBA" id="ARBA00023143"/>
    </source>
</evidence>
<evidence type="ECO:0000259" key="7">
    <source>
        <dbReference type="Pfam" id="PF06429"/>
    </source>
</evidence>
<dbReference type="InterPro" id="IPR010930">
    <property type="entry name" value="Flg_bb/hook_C_dom"/>
</dbReference>
<dbReference type="RefSeq" id="WP_344192443.1">
    <property type="nucleotide sequence ID" value="NZ_BAAARN010000001.1"/>
</dbReference>
<evidence type="ECO:0000313" key="10">
    <source>
        <dbReference type="Proteomes" id="UP001501326"/>
    </source>
</evidence>
<evidence type="ECO:0000256" key="4">
    <source>
        <dbReference type="ARBA" id="ARBA00016244"/>
    </source>
</evidence>
<evidence type="ECO:0000256" key="5">
    <source>
        <dbReference type="ARBA" id="ARBA00022525"/>
    </source>
</evidence>
<comment type="similarity">
    <text evidence="3">Belongs to the flagella basal body rod proteins family.</text>
</comment>
<dbReference type="SUPFAM" id="SSF64518">
    <property type="entry name" value="Phase 1 flagellin"/>
    <property type="match status" value="1"/>
</dbReference>
<evidence type="ECO:0000256" key="1">
    <source>
        <dbReference type="ARBA" id="ARBA00004365"/>
    </source>
</evidence>
<dbReference type="Pfam" id="PF06429">
    <property type="entry name" value="Flg_bbr_C"/>
    <property type="match status" value="1"/>
</dbReference>
<protein>
    <recommendedName>
        <fullName evidence="4">Flagellar hook-associated protein 1</fullName>
    </recommendedName>
</protein>
<feature type="domain" description="Flagellar basal-body/hook protein C-terminal" evidence="7">
    <location>
        <begin position="413"/>
        <end position="453"/>
    </location>
</feature>
<proteinExistence type="inferred from homology"/>
<dbReference type="Pfam" id="PF22638">
    <property type="entry name" value="FlgK_D1"/>
    <property type="match status" value="1"/>
</dbReference>
<accession>A0ABN3UN99</accession>
<keyword evidence="9" id="KW-0966">Cell projection</keyword>
<dbReference type="NCBIfam" id="TIGR02492">
    <property type="entry name" value="flgK_ends"/>
    <property type="match status" value="1"/>
</dbReference>
<dbReference type="PANTHER" id="PTHR30033">
    <property type="entry name" value="FLAGELLAR HOOK-ASSOCIATED PROTEIN 1"/>
    <property type="match status" value="1"/>
</dbReference>
<evidence type="ECO:0000259" key="8">
    <source>
        <dbReference type="Pfam" id="PF22638"/>
    </source>
</evidence>
<evidence type="ECO:0000256" key="2">
    <source>
        <dbReference type="ARBA" id="ARBA00004613"/>
    </source>
</evidence>
<dbReference type="InterPro" id="IPR053927">
    <property type="entry name" value="FlgK_helical"/>
</dbReference>
<keyword evidence="9" id="KW-0282">Flagellum</keyword>
<comment type="caution">
    <text evidence="9">The sequence shown here is derived from an EMBL/GenBank/DDBJ whole genome shotgun (WGS) entry which is preliminary data.</text>
</comment>